<accession>X0Y8T1</accession>
<comment type="caution">
    <text evidence="1">The sequence shown here is derived from an EMBL/GenBank/DDBJ whole genome shotgun (WGS) entry which is preliminary data.</text>
</comment>
<protein>
    <submittedName>
        <fullName evidence="1">Uncharacterized protein</fullName>
    </submittedName>
</protein>
<organism evidence="1">
    <name type="scientific">marine sediment metagenome</name>
    <dbReference type="NCBI Taxonomy" id="412755"/>
    <lineage>
        <taxon>unclassified sequences</taxon>
        <taxon>metagenomes</taxon>
        <taxon>ecological metagenomes</taxon>
    </lineage>
</organism>
<feature type="non-terminal residue" evidence="1">
    <location>
        <position position="37"/>
    </location>
</feature>
<reference evidence="1" key="1">
    <citation type="journal article" date="2014" name="Front. Microbiol.">
        <title>High frequency of phylogenetically diverse reductive dehalogenase-homologous genes in deep subseafloor sedimentary metagenomes.</title>
        <authorList>
            <person name="Kawai M."/>
            <person name="Futagami T."/>
            <person name="Toyoda A."/>
            <person name="Takaki Y."/>
            <person name="Nishi S."/>
            <person name="Hori S."/>
            <person name="Arai W."/>
            <person name="Tsubouchi T."/>
            <person name="Morono Y."/>
            <person name="Uchiyama I."/>
            <person name="Ito T."/>
            <person name="Fujiyama A."/>
            <person name="Inagaki F."/>
            <person name="Takami H."/>
        </authorList>
    </citation>
    <scope>NUCLEOTIDE SEQUENCE</scope>
    <source>
        <strain evidence="1">Expedition CK06-06</strain>
    </source>
</reference>
<name>X0Y8T1_9ZZZZ</name>
<evidence type="ECO:0000313" key="1">
    <source>
        <dbReference type="EMBL" id="GAG45128.1"/>
    </source>
</evidence>
<proteinExistence type="predicted"/>
<dbReference type="AlphaFoldDB" id="X0Y8T1"/>
<sequence length="37" mass="4282">MVLNRIDTQKDPRDVWDAISQVEKGLQNIISGEVHIY</sequence>
<gene>
    <name evidence="1" type="ORF">S01H1_86081</name>
</gene>
<dbReference type="EMBL" id="BARS01059426">
    <property type="protein sequence ID" value="GAG45128.1"/>
    <property type="molecule type" value="Genomic_DNA"/>
</dbReference>